<dbReference type="Pfam" id="PF05729">
    <property type="entry name" value="NACHT"/>
    <property type="match status" value="1"/>
</dbReference>
<keyword evidence="2" id="KW-0677">Repeat</keyword>
<evidence type="ECO:0000256" key="2">
    <source>
        <dbReference type="ARBA" id="ARBA00022737"/>
    </source>
</evidence>
<dbReference type="Pfam" id="PF00400">
    <property type="entry name" value="WD40"/>
    <property type="match status" value="7"/>
</dbReference>
<evidence type="ECO:0000259" key="5">
    <source>
        <dbReference type="Pfam" id="PF05729"/>
    </source>
</evidence>
<dbReference type="Proteomes" id="UP001595729">
    <property type="component" value="Unassembled WGS sequence"/>
</dbReference>
<accession>A0ABV7W0F8</accession>
<evidence type="ECO:0000313" key="8">
    <source>
        <dbReference type="EMBL" id="MFC3683175.1"/>
    </source>
</evidence>
<dbReference type="PROSITE" id="PS00678">
    <property type="entry name" value="WD_REPEATS_1"/>
    <property type="match status" value="4"/>
</dbReference>
<dbReference type="InterPro" id="IPR001646">
    <property type="entry name" value="5peptide_repeat"/>
</dbReference>
<evidence type="ECO:0000259" key="4">
    <source>
        <dbReference type="Pfam" id="PF01048"/>
    </source>
</evidence>
<sequence>MTNATHPLSREHIRTAFGRLIPRLSDGMRRLAEALLDLIGEDGSASVQQLHARLFPATDNTKSASAQLNNVLKAITAAAQASGLVLSHQFEGSKQGGIAGRKLRFLGPPPLLVAETETLSAIADAQRINDQQGDPLMQEHKVVLLTFNEHEFNAVRRTFWLDTQSLPTALSYPLKDRPPVSVDVLGSFGNIRLFHHHSRQGNRESQRAAADIQAALQPRAIVAVGIAFGTEEGKRAVADVLVSKFLVDYELGKVHSDGTLSLRGPRPPASRTWVRALEQLDIRQNASTARTTWPRLHFGGLLSGEKLVDNIDYRNRLLQLAQQDDIVGGEMEAAGLFTALDGTRTEWVVVKAICDWADGNKGQDKERRQQHAAANAAQVVHALITSSSLYPDAIDSEAASSGFNAMQPNSPKLPFDAKQLMRRARLSEVDDCALPYEPNWGSQVSLDTLDENAHKLTAASPQEDTGLVAFDDILQWVNDPDSPPLYALLGEYGMGKTTTSQRVFEHLRAQHLRGELARPALYFDLRKVERLVPASDVSAGTVPSLQETIEDCLKNGYVSDGMHTPGYADVVSSIDQGAVVIFDGLDEVLSRIQDKQGLTFTANLLRVLADAKARRPADASVPTPKLLLSCRTQFFRSLREQNNHLTGEHRGAQPARQYRALVLRPFTEQQIRTYLQAALPEANIDQLMQRIASVHNLTDLSKRPFTLKLVSRFLPQIERWQAEGRTVTGATLYREVAREWLIRDKEKQSFQPEDKERLAADLAAHLWRQKLRGLDAPALEAWLGAWLAQQPAGSDCLTKPRNLLQQDLRNATFLRRIDDERTSRFEFSHSSLQEFFLAEHLAQQVLRCVDHTDDSALVDGYFAAWVGPTPSDETLDFLTQILSEHASSTAVVAVLNRWRKAYRAQASELLLRYALKAPSTAPTPLLAGFDLRGAQLRNWTFDGQPSGKTTGTPLLMQGCLLQGADLRGTCFRKVRLEGTDFSGVRLAQASFDSCNLQRTLWNKASLVGTVFRDCNLSESQLYGANAYRAQHAGCKGIPAYLNQSTSLAWLTTPSYSVQAEQRSTLTWFPGQAETASALAFSPDGKRIASAPFRSPTLCLWDTETGEQLLRLRSFYGWFNAVVFSPDGTQIGSYSHDLTAHPSKSGTLCLWDAASGEQLLSVSGLHGGLVTLVFSPDGMRIAASNSDQGVFVWSTASGEQLLNFRPTQGKVASVAFAPDGRLVATVATEGMPHLLDVASGEQLVSLQDTTGKVGCLVLSCDAKRIAVSQQGSLSVWDSTTGDQLLSLQGHKDRFSSVVFSPDGSLIVSTSIERRTVSVWDAATGEELLVFRGHQGELNAVAISPDSRQIASASHEGATYLWNATSGEQLLSLPLQQGGMNAVAFAPDGRNIAAASQDGTVYLWNVKSGKQPTSFVGHQGCVNSVKFSPDGSRIASAANDHTVRIWDTSSAAHLLCLKDHPGDVRSVAFSPDGKRIASVSNQVGFFWDATTGERQHGALALGRVLSMAISPCGTLVSASLCIMDYPLNILDTATGELLRSLPIQIDWNTIPSGLGQIQCAVFSPDSLRIATGGRNGNLAIWDVTTGERLLLIKGHLGGVNSVAYCGQGSRIASASDDSTVRLWDAISGQQLLALQGHLGRVSSVVFSPDGNLIASASHDGTVCLWDANTGACVRCYWAQTSTNGLSGHAVWSPPGAEPEHPEGRVISASGDAWRLLGWQVWDHPSAPGQWTRLPLGPYPSKAAVAA</sequence>
<dbReference type="InterPro" id="IPR002372">
    <property type="entry name" value="PQQ_rpt_dom"/>
</dbReference>
<feature type="domain" description="Nucleoside phosphorylase" evidence="4">
    <location>
        <begin position="207"/>
        <end position="384"/>
    </location>
</feature>
<dbReference type="Gene3D" id="3.40.50.300">
    <property type="entry name" value="P-loop containing nucleotide triphosphate hydrolases"/>
    <property type="match status" value="1"/>
</dbReference>
<evidence type="ECO:0000313" key="9">
    <source>
        <dbReference type="Proteomes" id="UP001595729"/>
    </source>
</evidence>
<feature type="repeat" description="WD" evidence="3">
    <location>
        <begin position="1590"/>
        <end position="1631"/>
    </location>
</feature>
<feature type="domain" description="NACHT N-terminal Helical" evidence="7">
    <location>
        <begin position="10"/>
        <end position="115"/>
    </location>
</feature>
<dbReference type="SUPFAM" id="SSF141571">
    <property type="entry name" value="Pentapeptide repeat-like"/>
    <property type="match status" value="1"/>
</dbReference>
<comment type="caution">
    <text evidence="8">The sequence shown here is derived from an EMBL/GenBank/DDBJ whole genome shotgun (WGS) entry which is preliminary data.</text>
</comment>
<dbReference type="InterPro" id="IPR027417">
    <property type="entry name" value="P-loop_NTPase"/>
</dbReference>
<dbReference type="PRINTS" id="PR00320">
    <property type="entry name" value="GPROTEINBRPT"/>
</dbReference>
<dbReference type="Gene3D" id="3.40.50.1580">
    <property type="entry name" value="Nucleoside phosphorylase domain"/>
    <property type="match status" value="1"/>
</dbReference>
<dbReference type="InterPro" id="IPR000845">
    <property type="entry name" value="Nucleoside_phosphorylase_d"/>
</dbReference>
<dbReference type="PROSITE" id="PS50294">
    <property type="entry name" value="WD_REPEATS_REGION"/>
    <property type="match status" value="5"/>
</dbReference>
<feature type="domain" description="Pyrrolo-quinoline quinone repeat" evidence="6">
    <location>
        <begin position="1129"/>
        <end position="1325"/>
    </location>
</feature>
<dbReference type="PANTHER" id="PTHR19848">
    <property type="entry name" value="WD40 REPEAT PROTEIN"/>
    <property type="match status" value="1"/>
</dbReference>
<dbReference type="InterPro" id="IPR001680">
    <property type="entry name" value="WD40_rpt"/>
</dbReference>
<feature type="domain" description="NACHT" evidence="5">
    <location>
        <begin position="487"/>
        <end position="678"/>
    </location>
</feature>
<dbReference type="InterPro" id="IPR007111">
    <property type="entry name" value="NACHT_NTPase"/>
</dbReference>
<feature type="repeat" description="WD" evidence="3">
    <location>
        <begin position="1632"/>
        <end position="1673"/>
    </location>
</feature>
<dbReference type="CDD" id="cd00200">
    <property type="entry name" value="WD40"/>
    <property type="match status" value="2"/>
</dbReference>
<dbReference type="SUPFAM" id="SSF52540">
    <property type="entry name" value="P-loop containing nucleoside triphosphate hydrolases"/>
    <property type="match status" value="1"/>
</dbReference>
<evidence type="ECO:0000259" key="7">
    <source>
        <dbReference type="Pfam" id="PF22737"/>
    </source>
</evidence>
<evidence type="ECO:0000256" key="3">
    <source>
        <dbReference type="PROSITE-ProRule" id="PRU00221"/>
    </source>
</evidence>
<dbReference type="SMART" id="SM00320">
    <property type="entry name" value="WD40"/>
    <property type="match status" value="13"/>
</dbReference>
<dbReference type="Pfam" id="PF01048">
    <property type="entry name" value="PNP_UDP_1"/>
    <property type="match status" value="1"/>
</dbReference>
<evidence type="ECO:0000259" key="6">
    <source>
        <dbReference type="Pfam" id="PF13360"/>
    </source>
</evidence>
<feature type="repeat" description="WD" evidence="3">
    <location>
        <begin position="1413"/>
        <end position="1454"/>
    </location>
</feature>
<dbReference type="InterPro" id="IPR015943">
    <property type="entry name" value="WD40/YVTN_repeat-like_dom_sf"/>
</dbReference>
<dbReference type="Gene3D" id="2.160.20.80">
    <property type="entry name" value="E3 ubiquitin-protein ligase SopA"/>
    <property type="match status" value="1"/>
</dbReference>
<dbReference type="InterPro" id="IPR011047">
    <property type="entry name" value="Quinoprotein_ADH-like_sf"/>
</dbReference>
<dbReference type="Pfam" id="PF13360">
    <property type="entry name" value="PQQ_2"/>
    <property type="match status" value="1"/>
</dbReference>
<dbReference type="InterPro" id="IPR054737">
    <property type="entry name" value="NNH6"/>
</dbReference>
<dbReference type="RefSeq" id="WP_382172167.1">
    <property type="nucleotide sequence ID" value="NZ_JBHRXX010000002.1"/>
</dbReference>
<feature type="repeat" description="WD" evidence="3">
    <location>
        <begin position="1286"/>
        <end position="1328"/>
    </location>
</feature>
<feature type="repeat" description="WD" evidence="3">
    <location>
        <begin position="1329"/>
        <end position="1370"/>
    </location>
</feature>
<dbReference type="InterPro" id="IPR020472">
    <property type="entry name" value="WD40_PAC1"/>
</dbReference>
<dbReference type="PANTHER" id="PTHR19848:SF8">
    <property type="entry name" value="F-BOX AND WD REPEAT DOMAIN CONTAINING 7"/>
    <property type="match status" value="1"/>
</dbReference>
<dbReference type="InterPro" id="IPR035994">
    <property type="entry name" value="Nucleoside_phosphorylase_sf"/>
</dbReference>
<keyword evidence="9" id="KW-1185">Reference proteome</keyword>
<proteinExistence type="predicted"/>
<dbReference type="Pfam" id="PF22737">
    <property type="entry name" value="NNH6"/>
    <property type="match status" value="1"/>
</dbReference>
<dbReference type="SUPFAM" id="SSF50998">
    <property type="entry name" value="Quinoprotein alcohol dehydrogenase-like"/>
    <property type="match status" value="2"/>
</dbReference>
<feature type="repeat" description="WD" evidence="3">
    <location>
        <begin position="1161"/>
        <end position="1202"/>
    </location>
</feature>
<gene>
    <name evidence="8" type="ORF">ACFOPI_06185</name>
</gene>
<dbReference type="PROSITE" id="PS50082">
    <property type="entry name" value="WD_REPEATS_2"/>
    <property type="match status" value="8"/>
</dbReference>
<dbReference type="Gene3D" id="2.130.10.10">
    <property type="entry name" value="YVTN repeat-like/Quinoprotein amine dehydrogenase"/>
    <property type="match status" value="5"/>
</dbReference>
<feature type="repeat" description="WD" evidence="3">
    <location>
        <begin position="1548"/>
        <end position="1589"/>
    </location>
</feature>
<dbReference type="SUPFAM" id="SSF53167">
    <property type="entry name" value="Purine and uridine phosphorylases"/>
    <property type="match status" value="1"/>
</dbReference>
<reference evidence="9" key="1">
    <citation type="journal article" date="2019" name="Int. J. Syst. Evol. Microbiol.">
        <title>The Global Catalogue of Microorganisms (GCM) 10K type strain sequencing project: providing services to taxonomists for standard genome sequencing and annotation.</title>
        <authorList>
            <consortium name="The Broad Institute Genomics Platform"/>
            <consortium name="The Broad Institute Genome Sequencing Center for Infectious Disease"/>
            <person name="Wu L."/>
            <person name="Ma J."/>
        </authorList>
    </citation>
    <scope>NUCLEOTIDE SEQUENCE [LARGE SCALE GENOMIC DNA]</scope>
    <source>
        <strain evidence="9">KCTC 42501</strain>
    </source>
</reference>
<feature type="repeat" description="WD" evidence="3">
    <location>
        <begin position="1371"/>
        <end position="1412"/>
    </location>
</feature>
<evidence type="ECO:0000256" key="1">
    <source>
        <dbReference type="ARBA" id="ARBA00022574"/>
    </source>
</evidence>
<keyword evidence="1 3" id="KW-0853">WD repeat</keyword>
<dbReference type="InterPro" id="IPR019775">
    <property type="entry name" value="WD40_repeat_CS"/>
</dbReference>
<dbReference type="EMBL" id="JBHRXX010000002">
    <property type="protein sequence ID" value="MFC3683175.1"/>
    <property type="molecule type" value="Genomic_DNA"/>
</dbReference>
<name>A0ABV7W0F8_9BURK</name>
<organism evidence="8 9">
    <name type="scientific">Hydrogenophaga luteola</name>
    <dbReference type="NCBI Taxonomy" id="1591122"/>
    <lineage>
        <taxon>Bacteria</taxon>
        <taxon>Pseudomonadati</taxon>
        <taxon>Pseudomonadota</taxon>
        <taxon>Betaproteobacteria</taxon>
        <taxon>Burkholderiales</taxon>
        <taxon>Comamonadaceae</taxon>
        <taxon>Hydrogenophaga</taxon>
    </lineage>
</organism>
<protein>
    <submittedName>
        <fullName evidence="8">PQQ-binding-like beta-propeller repeat protein</fullName>
    </submittedName>
</protein>
<dbReference type="Pfam" id="PF00805">
    <property type="entry name" value="Pentapeptide"/>
    <property type="match status" value="1"/>
</dbReference>